<sequence>MDAGFGLVGGGGGDFNERCSGDMSPDDRSTFLGFGDNTGLVFIPDVGNFVDTPVVVVVDDEEDMEDSLDNSSNLESFD</sequence>
<evidence type="ECO:0000313" key="1">
    <source>
        <dbReference type="EMBL" id="OTF73694.1"/>
    </source>
</evidence>
<dbReference type="AlphaFoldDB" id="A0A1Y3B0V7"/>
<dbReference type="EMBL" id="MUJZ01050521">
    <property type="protein sequence ID" value="OTF73694.1"/>
    <property type="molecule type" value="Genomic_DNA"/>
</dbReference>
<protein>
    <submittedName>
        <fullName evidence="1">Uncharacterized protein</fullName>
    </submittedName>
</protein>
<comment type="caution">
    <text evidence="1">The sequence shown here is derived from an EMBL/GenBank/DDBJ whole genome shotgun (WGS) entry which is preliminary data.</text>
</comment>
<name>A0A1Y3B0V7_EURMA</name>
<keyword evidence="2" id="KW-1185">Reference proteome</keyword>
<dbReference type="Proteomes" id="UP000194236">
    <property type="component" value="Unassembled WGS sequence"/>
</dbReference>
<proteinExistence type="predicted"/>
<organism evidence="1 2">
    <name type="scientific">Euroglyphus maynei</name>
    <name type="common">Mayne's house dust mite</name>
    <dbReference type="NCBI Taxonomy" id="6958"/>
    <lineage>
        <taxon>Eukaryota</taxon>
        <taxon>Metazoa</taxon>
        <taxon>Ecdysozoa</taxon>
        <taxon>Arthropoda</taxon>
        <taxon>Chelicerata</taxon>
        <taxon>Arachnida</taxon>
        <taxon>Acari</taxon>
        <taxon>Acariformes</taxon>
        <taxon>Sarcoptiformes</taxon>
        <taxon>Astigmata</taxon>
        <taxon>Psoroptidia</taxon>
        <taxon>Analgoidea</taxon>
        <taxon>Pyroglyphidae</taxon>
        <taxon>Pyroglyphinae</taxon>
        <taxon>Euroglyphus</taxon>
    </lineage>
</organism>
<accession>A0A1Y3B0V7</accession>
<evidence type="ECO:0000313" key="2">
    <source>
        <dbReference type="Proteomes" id="UP000194236"/>
    </source>
</evidence>
<gene>
    <name evidence="1" type="ORF">BLA29_013726</name>
</gene>
<reference evidence="1 2" key="1">
    <citation type="submission" date="2017-03" db="EMBL/GenBank/DDBJ databases">
        <title>Genome Survey of Euroglyphus maynei.</title>
        <authorList>
            <person name="Arlian L.G."/>
            <person name="Morgan M.S."/>
            <person name="Rider S.D."/>
        </authorList>
    </citation>
    <scope>NUCLEOTIDE SEQUENCE [LARGE SCALE GENOMIC DNA]</scope>
    <source>
        <strain evidence="1">Arlian Lab</strain>
        <tissue evidence="1">Whole body</tissue>
    </source>
</reference>